<evidence type="ECO:0000256" key="4">
    <source>
        <dbReference type="PROSITE-ProRule" id="PRU00176"/>
    </source>
</evidence>
<evidence type="ECO:0000256" key="3">
    <source>
        <dbReference type="ARBA" id="ARBA00023242"/>
    </source>
</evidence>
<sequence>MGAKAKKSLKKKMIKKVVAKRAVSRPMDEPSNFLPLEGGSAGRQLQGEKPVKNVATVLYIGRIPHGFYEDQMEGFFKQFGEIKHLRIVRNKKTGKSKHYGFIEFEDPEVAKVVADEIHGYLLFEHRLQLHLIPPERVPPKLWKGIGRWYKPFDWKEFARKKHNKDRTVEEHEKMVEGILKRNEERQKRIAAAGIEYECPDFVGMVPKAKKIKFDDEDED</sequence>
<dbReference type="InterPro" id="IPR035979">
    <property type="entry name" value="RBD_domain_sf"/>
</dbReference>
<reference evidence="7" key="1">
    <citation type="submission" date="2025-08" db="UniProtKB">
        <authorList>
            <consortium name="RefSeq"/>
        </authorList>
    </citation>
    <scope>IDENTIFICATION</scope>
</reference>
<dbReference type="Pfam" id="PF00076">
    <property type="entry name" value="RRM_1"/>
    <property type="match status" value="1"/>
</dbReference>
<accession>A0AB40BQU2</accession>
<organism evidence="6 7">
    <name type="scientific">Dioscorea cayennensis subsp. rotundata</name>
    <name type="common">White Guinea yam</name>
    <name type="synonym">Dioscorea rotundata</name>
    <dbReference type="NCBI Taxonomy" id="55577"/>
    <lineage>
        <taxon>Eukaryota</taxon>
        <taxon>Viridiplantae</taxon>
        <taxon>Streptophyta</taxon>
        <taxon>Embryophyta</taxon>
        <taxon>Tracheophyta</taxon>
        <taxon>Spermatophyta</taxon>
        <taxon>Magnoliopsida</taxon>
        <taxon>Liliopsida</taxon>
        <taxon>Dioscoreales</taxon>
        <taxon>Dioscoreaceae</taxon>
        <taxon>Dioscorea</taxon>
    </lineage>
</organism>
<keyword evidence="2 4" id="KW-0694">RNA-binding</keyword>
<comment type="subcellular location">
    <subcellularLocation>
        <location evidence="1">Nucleus</location>
        <location evidence="1">Nucleolus</location>
    </subcellularLocation>
</comment>
<dbReference type="GO" id="GO:0005730">
    <property type="term" value="C:nucleolus"/>
    <property type="evidence" value="ECO:0007669"/>
    <property type="project" value="UniProtKB-SubCell"/>
</dbReference>
<name>A0AB40BQU2_DIOCR</name>
<evidence type="ECO:0000256" key="2">
    <source>
        <dbReference type="ARBA" id="ARBA00022884"/>
    </source>
</evidence>
<keyword evidence="3" id="KW-0539">Nucleus</keyword>
<protein>
    <submittedName>
        <fullName evidence="7">MKI67 FHA domain-interacting nucleolar phosphoprotein</fullName>
    </submittedName>
</protein>
<dbReference type="PANTHER" id="PTHR46754">
    <property type="entry name" value="MKI67 FHA DOMAIN-INTERACTING NUCLEOLAR PHOSPHOPROTEIN"/>
    <property type="match status" value="1"/>
</dbReference>
<keyword evidence="6" id="KW-1185">Reference proteome</keyword>
<dbReference type="RefSeq" id="XP_039128789.1">
    <property type="nucleotide sequence ID" value="XM_039272855.1"/>
</dbReference>
<dbReference type="SUPFAM" id="SSF54928">
    <property type="entry name" value="RNA-binding domain, RBD"/>
    <property type="match status" value="1"/>
</dbReference>
<dbReference type="InterPro" id="IPR012677">
    <property type="entry name" value="Nucleotide-bd_a/b_plait_sf"/>
</dbReference>
<evidence type="ECO:0000259" key="5">
    <source>
        <dbReference type="PROSITE" id="PS50102"/>
    </source>
</evidence>
<evidence type="ECO:0000313" key="6">
    <source>
        <dbReference type="Proteomes" id="UP001515500"/>
    </source>
</evidence>
<dbReference type="AlphaFoldDB" id="A0AB40BQU2"/>
<evidence type="ECO:0000313" key="7">
    <source>
        <dbReference type="RefSeq" id="XP_039128789.1"/>
    </source>
</evidence>
<gene>
    <name evidence="7" type="primary">LOC120264943</name>
</gene>
<dbReference type="PROSITE" id="PS50102">
    <property type="entry name" value="RRM"/>
    <property type="match status" value="1"/>
</dbReference>
<dbReference type="InterPro" id="IPR000504">
    <property type="entry name" value="RRM_dom"/>
</dbReference>
<dbReference type="Proteomes" id="UP001515500">
    <property type="component" value="Chromosome 7"/>
</dbReference>
<dbReference type="Gene3D" id="3.30.70.330">
    <property type="match status" value="1"/>
</dbReference>
<dbReference type="GO" id="GO:0003723">
    <property type="term" value="F:RNA binding"/>
    <property type="evidence" value="ECO:0007669"/>
    <property type="project" value="UniProtKB-UniRule"/>
</dbReference>
<dbReference type="SMART" id="SM00360">
    <property type="entry name" value="RRM"/>
    <property type="match status" value="1"/>
</dbReference>
<dbReference type="GO" id="GO:0140691">
    <property type="term" value="F:RNA folding chaperone"/>
    <property type="evidence" value="ECO:0007669"/>
    <property type="project" value="EnsemblPlants"/>
</dbReference>
<feature type="domain" description="RRM" evidence="5">
    <location>
        <begin position="56"/>
        <end position="134"/>
    </location>
</feature>
<dbReference type="GeneID" id="120264943"/>
<proteinExistence type="predicted"/>
<evidence type="ECO:0000256" key="1">
    <source>
        <dbReference type="ARBA" id="ARBA00004604"/>
    </source>
</evidence>
<dbReference type="CDD" id="cd12307">
    <property type="entry name" value="RRM_NIFK_like"/>
    <property type="match status" value="1"/>
</dbReference>